<evidence type="ECO:0000313" key="1">
    <source>
        <dbReference type="EMBL" id="MQL56108.1"/>
    </source>
</evidence>
<keyword evidence="3" id="KW-1185">Reference proteome</keyword>
<dbReference type="AlphaFoldDB" id="A0A650CV62"/>
<dbReference type="EMBL" id="WHYS01000002">
    <property type="protein sequence ID" value="MQL56108.1"/>
    <property type="molecule type" value="Genomic_DNA"/>
</dbReference>
<dbReference type="Proteomes" id="UP000474054">
    <property type="component" value="Unassembled WGS sequence"/>
</dbReference>
<proteinExistence type="predicted"/>
<dbReference type="KEGG" id="aamb:D1866_04570"/>
<protein>
    <recommendedName>
        <fullName evidence="5">Superfamily I DNA and RNA helicase and helicaseubunit</fullName>
    </recommendedName>
</protein>
<dbReference type="Gene3D" id="1.20.120.330">
    <property type="entry name" value="Nucleotidyltransferases domain 2"/>
    <property type="match status" value="1"/>
</dbReference>
<gene>
    <name evidence="2" type="ORF">D1866_04570</name>
    <name evidence="1" type="ORF">GFB69_10255</name>
</gene>
<evidence type="ECO:0000313" key="3">
    <source>
        <dbReference type="Proteomes" id="UP000426328"/>
    </source>
</evidence>
<dbReference type="Proteomes" id="UP000426328">
    <property type="component" value="Chromosome"/>
</dbReference>
<sequence length="120" mass="14317">MQIENILKFLEEADELLKKGDTAQASEKLYKAAEEAIKFLSYRENINVLSKVKKEDRWKSEFLFDASLQLSTFYPEIKDIWKSAWILHVEGFHETRLDENKVKFYAENVKKLRKILEQFL</sequence>
<reference evidence="2 3" key="2">
    <citation type="submission" date="2019-10" db="EMBL/GenBank/DDBJ databases">
        <title>Genome Sequences from Six Type Strain Members of the Archaeal Family Sulfolobaceae: Acidianus ambivalens, Acidianus infernus, Metallosphaera prunae, Stygiolobus azoricus, Sulfolobus metallicus, and Sulfurisphaera ohwakuensis.</title>
        <authorList>
            <person name="Counts J.A."/>
            <person name="Kelly R.M."/>
        </authorList>
    </citation>
    <scope>NUCLEOTIDE SEQUENCE [LARGE SCALE GENOMIC DNA]</scope>
    <source>
        <strain evidence="2 3">LEI 10</strain>
    </source>
</reference>
<dbReference type="EMBL" id="CP045482">
    <property type="protein sequence ID" value="QGR21347.1"/>
    <property type="molecule type" value="Genomic_DNA"/>
</dbReference>
<evidence type="ECO:0000313" key="2">
    <source>
        <dbReference type="EMBL" id="QGR21347.1"/>
    </source>
</evidence>
<dbReference type="PANTHER" id="PTHR34237:SF4">
    <property type="entry name" value="PAREP1 FAMILY PROTEIN"/>
    <property type="match status" value="1"/>
</dbReference>
<dbReference type="InterPro" id="IPR010268">
    <property type="entry name" value="PaREP1"/>
</dbReference>
<dbReference type="Pfam" id="PF05942">
    <property type="entry name" value="PaREP1"/>
    <property type="match status" value="1"/>
</dbReference>
<evidence type="ECO:0000313" key="4">
    <source>
        <dbReference type="Proteomes" id="UP000474054"/>
    </source>
</evidence>
<name>A0A650CV62_ACIAM</name>
<reference evidence="1 4" key="1">
    <citation type="submission" date="2019-10" db="EMBL/GenBank/DDBJ databases">
        <title>Comparative genomics of sulfur disproportionating microorganisms.</title>
        <authorList>
            <person name="Ward L.M."/>
            <person name="Bertran E."/>
            <person name="Johnston D."/>
        </authorList>
    </citation>
    <scope>NUCLEOTIDE SEQUENCE [LARGE SCALE GENOMIC DNA]</scope>
    <source>
        <strain evidence="1 4">DSM 3772</strain>
    </source>
</reference>
<dbReference type="PANTHER" id="PTHR34237">
    <property type="entry name" value="PAREP8-RELATED"/>
    <property type="match status" value="1"/>
</dbReference>
<accession>A0A650CV62</accession>
<organism evidence="2 3">
    <name type="scientific">Acidianus ambivalens</name>
    <name type="common">Desulfurolobus ambivalens</name>
    <dbReference type="NCBI Taxonomy" id="2283"/>
    <lineage>
        <taxon>Archaea</taxon>
        <taxon>Thermoproteota</taxon>
        <taxon>Thermoprotei</taxon>
        <taxon>Sulfolobales</taxon>
        <taxon>Sulfolobaceae</taxon>
        <taxon>Acidianus</taxon>
    </lineage>
</organism>
<evidence type="ECO:0008006" key="5">
    <source>
        <dbReference type="Google" id="ProtNLM"/>
    </source>
</evidence>